<dbReference type="InterPro" id="IPR038219">
    <property type="entry name" value="Sep15/SelM_sf"/>
</dbReference>
<keyword evidence="3 7" id="KW-0732">Signal</keyword>
<comment type="subcellular location">
    <subcellularLocation>
        <location evidence="1">Endoplasmic reticulum lumen</location>
    </subcellularLocation>
</comment>
<dbReference type="AlphaFoldDB" id="A0A443SJM3"/>
<dbReference type="PANTHER" id="PTHR13077">
    <property type="entry name" value="SELENOPROTEIN F"/>
    <property type="match status" value="1"/>
</dbReference>
<dbReference type="STRING" id="299467.A0A443SJM3"/>
<dbReference type="VEuPathDB" id="VectorBase:LDEU004318"/>
<evidence type="ECO:0000256" key="2">
    <source>
        <dbReference type="ARBA" id="ARBA00005742"/>
    </source>
</evidence>
<dbReference type="GO" id="GO:0005788">
    <property type="term" value="C:endoplasmic reticulum lumen"/>
    <property type="evidence" value="ECO:0007669"/>
    <property type="project" value="UniProtKB-SubCell"/>
</dbReference>
<evidence type="ECO:0000256" key="1">
    <source>
        <dbReference type="ARBA" id="ARBA00004319"/>
    </source>
</evidence>
<proteinExistence type="inferred from homology"/>
<dbReference type="SUPFAM" id="SSF52833">
    <property type="entry name" value="Thioredoxin-like"/>
    <property type="match status" value="1"/>
</dbReference>
<dbReference type="EMBL" id="NCKV01001817">
    <property type="protein sequence ID" value="RWS27721.1"/>
    <property type="molecule type" value="Genomic_DNA"/>
</dbReference>
<keyword evidence="5" id="KW-0712">Selenocysteine</keyword>
<feature type="domain" description="Selenoprotein F/M" evidence="8">
    <location>
        <begin position="92"/>
        <end position="141"/>
    </location>
</feature>
<evidence type="ECO:0000256" key="3">
    <source>
        <dbReference type="ARBA" id="ARBA00022729"/>
    </source>
</evidence>
<name>A0A443SJM3_9ACAR</name>
<protein>
    <recommendedName>
        <fullName evidence="6">Selenoprotein F</fullName>
    </recommendedName>
</protein>
<keyword evidence="10" id="KW-1185">Reference proteome</keyword>
<evidence type="ECO:0000256" key="6">
    <source>
        <dbReference type="ARBA" id="ARBA00040775"/>
    </source>
</evidence>
<dbReference type="Proteomes" id="UP000288716">
    <property type="component" value="Unassembled WGS sequence"/>
</dbReference>
<comment type="caution">
    <text evidence="9">The sequence shown here is derived from an EMBL/GenBank/DDBJ whole genome shotgun (WGS) entry which is preliminary data.</text>
</comment>
<keyword evidence="4" id="KW-0256">Endoplasmic reticulum</keyword>
<dbReference type="Gene3D" id="3.40.30.50">
    <property type="entry name" value="Sep15/SelM thioredoxin-like domain, active-site redox motif"/>
    <property type="match status" value="1"/>
</dbReference>
<organism evidence="9 10">
    <name type="scientific">Leptotrombidium deliense</name>
    <dbReference type="NCBI Taxonomy" id="299467"/>
    <lineage>
        <taxon>Eukaryota</taxon>
        <taxon>Metazoa</taxon>
        <taxon>Ecdysozoa</taxon>
        <taxon>Arthropoda</taxon>
        <taxon>Chelicerata</taxon>
        <taxon>Arachnida</taxon>
        <taxon>Acari</taxon>
        <taxon>Acariformes</taxon>
        <taxon>Trombidiformes</taxon>
        <taxon>Prostigmata</taxon>
        <taxon>Anystina</taxon>
        <taxon>Parasitengona</taxon>
        <taxon>Trombiculoidea</taxon>
        <taxon>Trombiculidae</taxon>
        <taxon>Leptotrombidium</taxon>
    </lineage>
</organism>
<dbReference type="GO" id="GO:0016491">
    <property type="term" value="F:oxidoreductase activity"/>
    <property type="evidence" value="ECO:0007669"/>
    <property type="project" value="TreeGrafter"/>
</dbReference>
<dbReference type="InterPro" id="IPR039992">
    <property type="entry name" value="Sep15_SelM"/>
</dbReference>
<reference evidence="9 10" key="1">
    <citation type="journal article" date="2018" name="Gigascience">
        <title>Genomes of trombidid mites reveal novel predicted allergens and laterally-transferred genes associated with secondary metabolism.</title>
        <authorList>
            <person name="Dong X."/>
            <person name="Chaisiri K."/>
            <person name="Xia D."/>
            <person name="Armstrong S.D."/>
            <person name="Fang Y."/>
            <person name="Donnelly M.J."/>
            <person name="Kadowaki T."/>
            <person name="McGarry J.W."/>
            <person name="Darby A.C."/>
            <person name="Makepeace B.L."/>
        </authorList>
    </citation>
    <scope>NUCLEOTIDE SEQUENCE [LARGE SCALE GENOMIC DNA]</scope>
    <source>
        <strain evidence="9">UoL-UT</strain>
    </source>
</reference>
<dbReference type="OrthoDB" id="1910009at2759"/>
<evidence type="ECO:0000256" key="7">
    <source>
        <dbReference type="SAM" id="SignalP"/>
    </source>
</evidence>
<dbReference type="Pfam" id="PF08806">
    <property type="entry name" value="Sep15_SelM"/>
    <property type="match status" value="1"/>
</dbReference>
<dbReference type="InterPro" id="IPR036249">
    <property type="entry name" value="Thioredoxin-like_sf"/>
</dbReference>
<comment type="similarity">
    <text evidence="2">Belongs to the selenoprotein M/F family.</text>
</comment>
<feature type="chain" id="PRO_5019545870" description="Selenoprotein F" evidence="7">
    <location>
        <begin position="22"/>
        <end position="142"/>
    </location>
</feature>
<evidence type="ECO:0000313" key="9">
    <source>
        <dbReference type="EMBL" id="RWS27721.1"/>
    </source>
</evidence>
<evidence type="ECO:0000256" key="4">
    <source>
        <dbReference type="ARBA" id="ARBA00022824"/>
    </source>
</evidence>
<feature type="signal peptide" evidence="7">
    <location>
        <begin position="1"/>
        <end position="21"/>
    </location>
</feature>
<evidence type="ECO:0000256" key="5">
    <source>
        <dbReference type="ARBA" id="ARBA00022933"/>
    </source>
</evidence>
<dbReference type="InterPro" id="IPR014912">
    <property type="entry name" value="Sep15_SelM_dom"/>
</dbReference>
<evidence type="ECO:0000313" key="10">
    <source>
        <dbReference type="Proteomes" id="UP000288716"/>
    </source>
</evidence>
<evidence type="ECO:0000259" key="8">
    <source>
        <dbReference type="Pfam" id="PF08806"/>
    </source>
</evidence>
<sequence>MVSVELLVASFFAVLAPLAESVTKLSEEECVRLGFRRPQCMHCEELDNFNLSSLKKSCLNCCETDASNETVKSYSRSLSMKIRALSSDTSNRMDKFPNFSVRYVRGADPLIKLFDDEDDVVEMSIQKWDTDTVEEFLKEHLL</sequence>
<accession>A0A443SJM3</accession>
<gene>
    <name evidence="9" type="ORF">B4U80_02854</name>
</gene>
<dbReference type="PANTHER" id="PTHR13077:SF6">
    <property type="entry name" value="SELENOPROTEIN F"/>
    <property type="match status" value="1"/>
</dbReference>